<evidence type="ECO:0000313" key="4">
    <source>
        <dbReference type="Proteomes" id="UP000288587"/>
    </source>
</evidence>
<name>A0A3S2Y083_9BURK</name>
<evidence type="ECO:0000256" key="2">
    <source>
        <dbReference type="ARBA" id="ARBA00023002"/>
    </source>
</evidence>
<gene>
    <name evidence="3" type="ORF">EOD73_07845</name>
</gene>
<dbReference type="AlphaFoldDB" id="A0A3S2Y083"/>
<comment type="caution">
    <text evidence="3">The sequence shown here is derived from an EMBL/GenBank/DDBJ whole genome shotgun (WGS) entry which is preliminary data.</text>
</comment>
<dbReference type="Pfam" id="PF00106">
    <property type="entry name" value="adh_short"/>
    <property type="match status" value="1"/>
</dbReference>
<dbReference type="RefSeq" id="WP_127682323.1">
    <property type="nucleotide sequence ID" value="NZ_SACM01000001.1"/>
</dbReference>
<reference evidence="3 4" key="1">
    <citation type="submission" date="2019-01" db="EMBL/GenBank/DDBJ databases">
        <authorList>
            <person name="Chen W.-M."/>
        </authorList>
    </citation>
    <scope>NUCLEOTIDE SEQUENCE [LARGE SCALE GENOMIC DNA]</scope>
    <source>
        <strain evidence="3 4">CCP-18</strain>
    </source>
</reference>
<dbReference type="PRINTS" id="PR00081">
    <property type="entry name" value="GDHRDH"/>
</dbReference>
<dbReference type="OrthoDB" id="335726at2"/>
<dbReference type="PANTHER" id="PTHR44196">
    <property type="entry name" value="DEHYDROGENASE/REDUCTASE SDR FAMILY MEMBER 7B"/>
    <property type="match status" value="1"/>
</dbReference>
<keyword evidence="2" id="KW-0560">Oxidoreductase</keyword>
<dbReference type="GO" id="GO:0016020">
    <property type="term" value="C:membrane"/>
    <property type="evidence" value="ECO:0007669"/>
    <property type="project" value="TreeGrafter"/>
</dbReference>
<evidence type="ECO:0000256" key="1">
    <source>
        <dbReference type="ARBA" id="ARBA00006484"/>
    </source>
</evidence>
<dbReference type="Gene3D" id="3.40.50.720">
    <property type="entry name" value="NAD(P)-binding Rossmann-like Domain"/>
    <property type="match status" value="1"/>
</dbReference>
<dbReference type="EMBL" id="SACM01000001">
    <property type="protein sequence ID" value="RVT88869.1"/>
    <property type="molecule type" value="Genomic_DNA"/>
</dbReference>
<sequence>MPLNPKITEWRGKTAWLVGASTGIGAALAQALHAAGATVAVSARSADKLQAFVDEHPGAIALPLDVADPVALREAWRQLVARTGCADLVLYCAGTYSPMRADAFDLASATAQLHTNYLGALNLLDAVLPQLLAQCASGRGAHLSFVSSVAGYRGLPLALAYGPSKAALINLAEVLYLDLRPKGLGVSVVNPGFVATPLTAQNTFAMPALQTPAQAAQAMLDGYAAGDFEIHFPKRFTRMLKALRLLPARAYFSLVRKGTKL</sequence>
<keyword evidence="4" id="KW-1185">Reference proteome</keyword>
<dbReference type="InterPro" id="IPR036291">
    <property type="entry name" value="NAD(P)-bd_dom_sf"/>
</dbReference>
<proteinExistence type="inferred from homology"/>
<protein>
    <submittedName>
        <fullName evidence="3">SDR family NAD(P)-dependent oxidoreductase</fullName>
    </submittedName>
</protein>
<accession>A0A3S2Y083</accession>
<dbReference type="PANTHER" id="PTHR44196:SF1">
    <property type="entry name" value="DEHYDROGENASE_REDUCTASE SDR FAMILY MEMBER 7B"/>
    <property type="match status" value="1"/>
</dbReference>
<dbReference type="GO" id="GO:0016491">
    <property type="term" value="F:oxidoreductase activity"/>
    <property type="evidence" value="ECO:0007669"/>
    <property type="project" value="UniProtKB-KW"/>
</dbReference>
<comment type="similarity">
    <text evidence="1">Belongs to the short-chain dehydrogenases/reductases (SDR) family.</text>
</comment>
<dbReference type="Proteomes" id="UP000288587">
    <property type="component" value="Unassembled WGS sequence"/>
</dbReference>
<organism evidence="3 4">
    <name type="scientific">Inhella crocodyli</name>
    <dbReference type="NCBI Taxonomy" id="2499851"/>
    <lineage>
        <taxon>Bacteria</taxon>
        <taxon>Pseudomonadati</taxon>
        <taxon>Pseudomonadota</taxon>
        <taxon>Betaproteobacteria</taxon>
        <taxon>Burkholderiales</taxon>
        <taxon>Sphaerotilaceae</taxon>
        <taxon>Inhella</taxon>
    </lineage>
</organism>
<dbReference type="InterPro" id="IPR002347">
    <property type="entry name" value="SDR_fam"/>
</dbReference>
<evidence type="ECO:0000313" key="3">
    <source>
        <dbReference type="EMBL" id="RVT88869.1"/>
    </source>
</evidence>
<dbReference type="SUPFAM" id="SSF51735">
    <property type="entry name" value="NAD(P)-binding Rossmann-fold domains"/>
    <property type="match status" value="1"/>
</dbReference>